<comment type="similarity">
    <text evidence="1">Belongs to the 'GDXG' lipolytic enzyme family.</text>
</comment>
<dbReference type="PROSITE" id="PS51450">
    <property type="entry name" value="LRR"/>
    <property type="match status" value="1"/>
</dbReference>
<evidence type="ECO:0000256" key="1">
    <source>
        <dbReference type="ARBA" id="ARBA00010515"/>
    </source>
</evidence>
<dbReference type="Pfam" id="PF07859">
    <property type="entry name" value="Abhydrolase_3"/>
    <property type="match status" value="1"/>
</dbReference>
<evidence type="ECO:0000256" key="2">
    <source>
        <dbReference type="ARBA" id="ARBA00022801"/>
    </source>
</evidence>
<dbReference type="InterPro" id="IPR001611">
    <property type="entry name" value="Leu-rich_rpt"/>
</dbReference>
<name>A0A9P6YH81_RHIOR</name>
<reference evidence="5" key="1">
    <citation type="journal article" date="2020" name="Microb. Genom.">
        <title>Genetic diversity of clinical and environmental Mucorales isolates obtained from an investigation of mucormycosis cases among solid organ transplant recipients.</title>
        <authorList>
            <person name="Nguyen M.H."/>
            <person name="Kaul D."/>
            <person name="Muto C."/>
            <person name="Cheng S.J."/>
            <person name="Richter R.A."/>
            <person name="Bruno V.M."/>
            <person name="Liu G."/>
            <person name="Beyhan S."/>
            <person name="Sundermann A.J."/>
            <person name="Mounaud S."/>
            <person name="Pasculle A.W."/>
            <person name="Nierman W.C."/>
            <person name="Driscoll E."/>
            <person name="Cumbie R."/>
            <person name="Clancy C.J."/>
            <person name="Dupont C.L."/>
        </authorList>
    </citation>
    <scope>NUCLEOTIDE SEQUENCE</scope>
    <source>
        <strain evidence="5">GL16</strain>
    </source>
</reference>
<dbReference type="PROSITE" id="PS01174">
    <property type="entry name" value="LIPASE_GDXG_SER"/>
    <property type="match status" value="1"/>
</dbReference>
<dbReference type="InterPro" id="IPR050300">
    <property type="entry name" value="GDXG_lipolytic_enzyme"/>
</dbReference>
<dbReference type="OrthoDB" id="408631at2759"/>
<evidence type="ECO:0000256" key="3">
    <source>
        <dbReference type="PROSITE-ProRule" id="PRU10038"/>
    </source>
</evidence>
<dbReference type="SUPFAM" id="SSF53474">
    <property type="entry name" value="alpha/beta-Hydrolases"/>
    <property type="match status" value="1"/>
</dbReference>
<dbReference type="InterPro" id="IPR013094">
    <property type="entry name" value="AB_hydrolase_3"/>
</dbReference>
<evidence type="ECO:0000313" key="6">
    <source>
        <dbReference type="Proteomes" id="UP000717996"/>
    </source>
</evidence>
<feature type="domain" description="Alpha/beta hydrolase fold-3" evidence="4">
    <location>
        <begin position="88"/>
        <end position="309"/>
    </location>
</feature>
<evidence type="ECO:0000313" key="5">
    <source>
        <dbReference type="EMBL" id="KAG1548384.1"/>
    </source>
</evidence>
<dbReference type="Gene3D" id="3.40.50.1820">
    <property type="entry name" value="alpha/beta hydrolase"/>
    <property type="match status" value="1"/>
</dbReference>
<dbReference type="InterPro" id="IPR029058">
    <property type="entry name" value="AB_hydrolase_fold"/>
</dbReference>
<dbReference type="GO" id="GO:0016787">
    <property type="term" value="F:hydrolase activity"/>
    <property type="evidence" value="ECO:0007669"/>
    <property type="project" value="UniProtKB-KW"/>
</dbReference>
<comment type="caution">
    <text evidence="5">The sequence shown here is derived from an EMBL/GenBank/DDBJ whole genome shotgun (WGS) entry which is preliminary data.</text>
</comment>
<protein>
    <recommendedName>
        <fullName evidence="4">Alpha/beta hydrolase fold-3 domain-containing protein</fullName>
    </recommendedName>
</protein>
<dbReference type="PANTHER" id="PTHR48081:SF8">
    <property type="entry name" value="ALPHA_BETA HYDROLASE FOLD-3 DOMAIN-CONTAINING PROTEIN-RELATED"/>
    <property type="match status" value="1"/>
</dbReference>
<dbReference type="EMBL" id="JAANIT010000374">
    <property type="protein sequence ID" value="KAG1548384.1"/>
    <property type="molecule type" value="Genomic_DNA"/>
</dbReference>
<dbReference type="PANTHER" id="PTHR48081">
    <property type="entry name" value="AB HYDROLASE SUPERFAMILY PROTEIN C4A8.06C"/>
    <property type="match status" value="1"/>
</dbReference>
<proteinExistence type="inferred from homology"/>
<evidence type="ECO:0000259" key="4">
    <source>
        <dbReference type="Pfam" id="PF07859"/>
    </source>
</evidence>
<gene>
    <name evidence="5" type="ORF">G6F51_003697</name>
</gene>
<dbReference type="Proteomes" id="UP000717996">
    <property type="component" value="Unassembled WGS sequence"/>
</dbReference>
<dbReference type="AlphaFoldDB" id="A0A9P6YH81"/>
<sequence>MNRLRKLIQENPYSTLSTQVLRNSFLLLTWLGTTLIDQLTWPLNEQMDYIYKIENEHFKGALIMPGIAQSKDDDSAIERLKKADIVIFEIHGGAFVVGNCTMYISSFISWINILKEKYQLDACVMTIEYGLAPMNKYPGPVNECVSAFTYLTQDLGVSPSRIIVSGDSAGGTLAIETLVNVYAPDIFKAKRPSLQIPLPAGLLLSSPYLSPDTSTESWTKYEKTDMVSKASTQVVSTRYFDLPNNKIEDIPALNLMKIEEFKRFMPKHVWVIFGTQEVFHDSIIEMFDKVKREGVIEVELVQEDLSHDWFMFPQVIDVKHRHIVKKYDELFVDFVVKSVKEASEC</sequence>
<dbReference type="InterPro" id="IPR033140">
    <property type="entry name" value="Lipase_GDXG_put_SER_AS"/>
</dbReference>
<accession>A0A9P6YH81</accession>
<organism evidence="5 6">
    <name type="scientific">Rhizopus oryzae</name>
    <name type="common">Mucormycosis agent</name>
    <name type="synonym">Rhizopus arrhizus var. delemar</name>
    <dbReference type="NCBI Taxonomy" id="64495"/>
    <lineage>
        <taxon>Eukaryota</taxon>
        <taxon>Fungi</taxon>
        <taxon>Fungi incertae sedis</taxon>
        <taxon>Mucoromycota</taxon>
        <taxon>Mucoromycotina</taxon>
        <taxon>Mucoromycetes</taxon>
        <taxon>Mucorales</taxon>
        <taxon>Mucorineae</taxon>
        <taxon>Rhizopodaceae</taxon>
        <taxon>Rhizopus</taxon>
    </lineage>
</organism>
<feature type="active site" evidence="3">
    <location>
        <position position="168"/>
    </location>
</feature>
<keyword evidence="2" id="KW-0378">Hydrolase</keyword>